<accession>I4YVP1</accession>
<dbReference type="PATRIC" id="fig|864069.3.peg.4970"/>
<reference evidence="1 2" key="1">
    <citation type="submission" date="2012-02" db="EMBL/GenBank/DDBJ databases">
        <title>Improved High-Quality Draft sequence of Microvirga sp. WSM3557.</title>
        <authorList>
            <consortium name="US DOE Joint Genome Institute"/>
            <person name="Lucas S."/>
            <person name="Han J."/>
            <person name="Lapidus A."/>
            <person name="Cheng J.-F."/>
            <person name="Goodwin L."/>
            <person name="Pitluck S."/>
            <person name="Peters L."/>
            <person name="Zhang X."/>
            <person name="Detter J.C."/>
            <person name="Han C."/>
            <person name="Tapia R."/>
            <person name="Land M."/>
            <person name="Hauser L."/>
            <person name="Kyrpides N."/>
            <person name="Ivanova N."/>
            <person name="Pagani I."/>
            <person name="Brau L."/>
            <person name="Yates R."/>
            <person name="O'Hara G."/>
            <person name="Rui T."/>
            <person name="Howieson J."/>
            <person name="Reeve W."/>
            <person name="Woyke T."/>
        </authorList>
    </citation>
    <scope>NUCLEOTIDE SEQUENCE [LARGE SCALE GENOMIC DNA]</scope>
    <source>
        <strain evidence="1 2">WSM3557</strain>
    </source>
</reference>
<dbReference type="eggNOG" id="ENOG5033MAK">
    <property type="taxonomic scope" value="Bacteria"/>
</dbReference>
<evidence type="ECO:0008006" key="3">
    <source>
        <dbReference type="Google" id="ProtNLM"/>
    </source>
</evidence>
<dbReference type="AlphaFoldDB" id="I4YVP1"/>
<name>I4YVP1_9HYPH</name>
<dbReference type="STRING" id="864069.MicloDRAFT_00046100"/>
<proteinExistence type="predicted"/>
<evidence type="ECO:0000313" key="2">
    <source>
        <dbReference type="Proteomes" id="UP000003947"/>
    </source>
</evidence>
<dbReference type="SUPFAM" id="SSF56349">
    <property type="entry name" value="DNA breaking-rejoining enzymes"/>
    <property type="match status" value="1"/>
</dbReference>
<dbReference type="InterPro" id="IPR011010">
    <property type="entry name" value="DNA_brk_join_enz"/>
</dbReference>
<gene>
    <name evidence="1" type="ORF">MicloDRAFT_00046100</name>
</gene>
<dbReference type="Proteomes" id="UP000003947">
    <property type="component" value="Unassembled WGS sequence"/>
</dbReference>
<evidence type="ECO:0000313" key="1">
    <source>
        <dbReference type="EMBL" id="EIM28033.1"/>
    </source>
</evidence>
<keyword evidence="2" id="KW-1185">Reference proteome</keyword>
<sequence>MARMAAARPDGRADSEGPTEAPWLLSPYWADTILVAGRFEPLPVHLKVPLPGGSLLTDSVNSHLNRTIRRVIFEQRTGPLATCEYGEHQVQTARSLITLVEWMLLNSIYRFADLTSDDISDYLEARIAGREHCIDAPNRISSVLREYETCPQTLPSFTEILQEASIDSKSRDLPASLERFNEFCVRHDLESRISKTLPKQPSEVISNATIRSEAARIASLWTLRSRIRGDRLTCNPFPDGIDATVGHLGRPGGRTRTIPMIQGDHLLTEAARLVLETGPIALDLRDAWTAHKRDYPHNYSRADGNAIFERANAALLQRFRATSVATTVSFKVAKGKISFRKLVDGFIPTACAILILTLMARRKREGLAIEVGAIQGSRADGWFVRMPILKTGQGTAVLPCPELVIKAVELLERWSEPARTKVDQRLFQVPGFTDHKEAREFRIGIHLGDFARAVGVPALEDGSFFDFAPHQFRRFWVVLFVWRYDGDLGAASWFLHHFNIDHTRRYANDAELGRMIHVESRHFTVTKVRAVAQGDSKSAGLLGRKLDKRIQRHMDEMRKRVRVVGEQELTRECERLVDQLKLELRASPWGLCGCRATEPARRRAKCLQDTWNGGALALDGRPDPSGSSESTCATCIHNMVDQLRHSHWHKELAKEDAYLSRDDISIILRRVHEDRRNVLAALIASFPSAEK</sequence>
<organism evidence="1 2">
    <name type="scientific">Microvirga lotononidis</name>
    <dbReference type="NCBI Taxonomy" id="864069"/>
    <lineage>
        <taxon>Bacteria</taxon>
        <taxon>Pseudomonadati</taxon>
        <taxon>Pseudomonadota</taxon>
        <taxon>Alphaproteobacteria</taxon>
        <taxon>Hyphomicrobiales</taxon>
        <taxon>Methylobacteriaceae</taxon>
        <taxon>Microvirga</taxon>
    </lineage>
</organism>
<dbReference type="GO" id="GO:0003677">
    <property type="term" value="F:DNA binding"/>
    <property type="evidence" value="ECO:0007669"/>
    <property type="project" value="InterPro"/>
</dbReference>
<dbReference type="EMBL" id="JH660645">
    <property type="protein sequence ID" value="EIM28033.1"/>
    <property type="molecule type" value="Genomic_DNA"/>
</dbReference>
<protein>
    <recommendedName>
        <fullName evidence="3">Phage integrase family protein</fullName>
    </recommendedName>
</protein>
<dbReference type="HOGENOM" id="CLU_414394_0_0_5"/>